<gene>
    <name evidence="1" type="ORF">H9Q08_05190</name>
</gene>
<dbReference type="RefSeq" id="WP_235130403.1">
    <property type="nucleotide sequence ID" value="NZ_JACSGT010000001.1"/>
</dbReference>
<evidence type="ECO:0008006" key="3">
    <source>
        <dbReference type="Google" id="ProtNLM"/>
    </source>
</evidence>
<proteinExistence type="predicted"/>
<organism evidence="1 2">
    <name type="scientific">Chryseobacterium indicum</name>
    <dbReference type="NCBI Taxonomy" id="2766954"/>
    <lineage>
        <taxon>Bacteria</taxon>
        <taxon>Pseudomonadati</taxon>
        <taxon>Bacteroidota</taxon>
        <taxon>Flavobacteriia</taxon>
        <taxon>Flavobacteriales</taxon>
        <taxon>Weeksellaceae</taxon>
        <taxon>Chryseobacterium group</taxon>
        <taxon>Chryseobacterium</taxon>
    </lineage>
</organism>
<name>A0ABS9C369_9FLAO</name>
<evidence type="ECO:0000313" key="2">
    <source>
        <dbReference type="Proteomes" id="UP001430374"/>
    </source>
</evidence>
<evidence type="ECO:0000313" key="1">
    <source>
        <dbReference type="EMBL" id="MCF2218693.1"/>
    </source>
</evidence>
<dbReference type="EMBL" id="JACSGT010000001">
    <property type="protein sequence ID" value="MCF2218693.1"/>
    <property type="molecule type" value="Genomic_DNA"/>
</dbReference>
<sequence>MRKIIVSAVFLAAMLGNIHISGQEKIGLQKYDYVTNGDANIFQGIPNIGIPIFNLDIPTTGVGINLSISYTTESLAASSLISDVGKGWNLSTVGSIVRSKTRIAEDYTKSTAFKPASSDVYYYNYPGGSGKFFITEDSVSHELEAVHTSPANDKITFIKDTNEGKIKSFTIKDTKGNTYLFDKVNINKMIIGGISSNQKYTNSGFLLTKIFNVKNDEVANIEYETRTQQIGYPAGTLQQNKIKKITVNGIGSIEYIYKHNGAAPLLTDNSDRDWYILDKLVLKDTRGAVMNQYAFERPLDNLTGLINLDKNNIQIQKTRFEYNDDVPLPFYNTYDSFGYVNSFQYCDFDNGILHSPEGRNRNVCSFGALKSIILPSGGRTEYEFESQSLYHGADASAPSNYYDNYPFEKIQTITYRTEPGEYPAPFTVPGDYKVAAVKVEAFAYGPSGPHGTPPTYTLYINGVEPQPYDYPDAANNTSYCQNMYKFESEGTLTFTFQGKSQGTIELYAFKKNRIDENDYGHGLRIKSIKNFNTGSSAPVSYTKYEYNVFDNALRSSGVVLDDNMDISYMDEFRKEVKPIGYTNIKVTNMIDGNYSKYYYKDPYAITPGITPSYSSKDHEMDAYLRTMGILERKEDFNAANLPLQKTEIAYQFKEVPIANILDGTNNAKKINISKQSSVTETYVSGTSKKLVSSSETNTEDKYNNVTYTKETLPDGSIVEKTFLYPEDKGIQKLLTANMVNIPLETSTKKNGKLVGKAETKFDDASHLYPTSVISYNMQTQTPVTASTLDVYDSKGNLVQTTGKNGIPVTTIWGYYQTQPIAVITGATYAQVSSLATVTAAVNASNADRDNPALEPQLVTALDNLRKDPALQNYTVTATTYDPMVGVTSSISANGIRTVNVYDAANRLIKTTDAAGKTLQEYKYNYKN</sequence>
<dbReference type="Proteomes" id="UP001430374">
    <property type="component" value="Unassembled WGS sequence"/>
</dbReference>
<comment type="caution">
    <text evidence="1">The sequence shown here is derived from an EMBL/GenBank/DDBJ whole genome shotgun (WGS) entry which is preliminary data.</text>
</comment>
<dbReference type="Gene3D" id="2.180.10.10">
    <property type="entry name" value="RHS repeat-associated core"/>
    <property type="match status" value="1"/>
</dbReference>
<keyword evidence="2" id="KW-1185">Reference proteome</keyword>
<accession>A0ABS9C369</accession>
<reference evidence="1" key="1">
    <citation type="submission" date="2021-08" db="EMBL/GenBank/DDBJ databases">
        <title>Complete genome sequence of Chryseobacterium sp strain PS-8.</title>
        <authorList>
            <person name="Das S.K."/>
        </authorList>
    </citation>
    <scope>NUCLEOTIDE SEQUENCE</scope>
    <source>
        <strain evidence="1">PS-8</strain>
    </source>
</reference>
<protein>
    <recommendedName>
        <fullName evidence="3">YD repeat-containing protein</fullName>
    </recommendedName>
</protein>